<evidence type="ECO:0000313" key="3">
    <source>
        <dbReference type="Proteomes" id="UP001187192"/>
    </source>
</evidence>
<organism evidence="2 3">
    <name type="scientific">Ficus carica</name>
    <name type="common">Common fig</name>
    <dbReference type="NCBI Taxonomy" id="3494"/>
    <lineage>
        <taxon>Eukaryota</taxon>
        <taxon>Viridiplantae</taxon>
        <taxon>Streptophyta</taxon>
        <taxon>Embryophyta</taxon>
        <taxon>Tracheophyta</taxon>
        <taxon>Spermatophyta</taxon>
        <taxon>Magnoliopsida</taxon>
        <taxon>eudicotyledons</taxon>
        <taxon>Gunneridae</taxon>
        <taxon>Pentapetalae</taxon>
        <taxon>rosids</taxon>
        <taxon>fabids</taxon>
        <taxon>Rosales</taxon>
        <taxon>Moraceae</taxon>
        <taxon>Ficeae</taxon>
        <taxon>Ficus</taxon>
    </lineage>
</organism>
<feature type="region of interest" description="Disordered" evidence="1">
    <location>
        <begin position="1"/>
        <end position="20"/>
    </location>
</feature>
<reference evidence="2" key="1">
    <citation type="submission" date="2023-07" db="EMBL/GenBank/DDBJ databases">
        <title>draft genome sequence of fig (Ficus carica).</title>
        <authorList>
            <person name="Takahashi T."/>
            <person name="Nishimura K."/>
        </authorList>
    </citation>
    <scope>NUCLEOTIDE SEQUENCE</scope>
</reference>
<proteinExistence type="predicted"/>
<protein>
    <submittedName>
        <fullName evidence="2">Uncharacterized protein</fullName>
    </submittedName>
</protein>
<comment type="caution">
    <text evidence="2">The sequence shown here is derived from an EMBL/GenBank/DDBJ whole genome shotgun (WGS) entry which is preliminary data.</text>
</comment>
<evidence type="ECO:0000313" key="2">
    <source>
        <dbReference type="EMBL" id="GMN47512.1"/>
    </source>
</evidence>
<name>A0AA88AAW7_FICCA</name>
<accession>A0AA88AAW7</accession>
<sequence>MDQRKGDSKSSILDTSNGPKYGRVVLNLVSQPVVKDQIRIVASVNFKNYLKSASPPLPSLTTPLQLLPHPRFQSSLSWSPPPRHLRLCITTERSTLHHNKEREEGGRNASIGEMVCLDHLERADSQVER</sequence>
<dbReference type="AlphaFoldDB" id="A0AA88AAW7"/>
<evidence type="ECO:0000256" key="1">
    <source>
        <dbReference type="SAM" id="MobiDB-lite"/>
    </source>
</evidence>
<gene>
    <name evidence="2" type="ORF">TIFTF001_016692</name>
</gene>
<keyword evidence="3" id="KW-1185">Reference proteome</keyword>
<dbReference type="EMBL" id="BTGU01000025">
    <property type="protein sequence ID" value="GMN47512.1"/>
    <property type="molecule type" value="Genomic_DNA"/>
</dbReference>
<feature type="compositionally biased region" description="Polar residues" evidence="1">
    <location>
        <begin position="9"/>
        <end position="18"/>
    </location>
</feature>
<dbReference type="Proteomes" id="UP001187192">
    <property type="component" value="Unassembled WGS sequence"/>
</dbReference>